<protein>
    <submittedName>
        <fullName evidence="1">Reverse transcriptase domain-containing protein</fullName>
    </submittedName>
</protein>
<keyword evidence="1" id="KW-0695">RNA-directed DNA polymerase</keyword>
<name>A0A8X6YT38_9ARAC</name>
<dbReference type="EMBL" id="BMAV01022471">
    <property type="protein sequence ID" value="GFY77457.1"/>
    <property type="molecule type" value="Genomic_DNA"/>
</dbReference>
<dbReference type="AlphaFoldDB" id="A0A8X6YT38"/>
<dbReference type="OrthoDB" id="6436077at2759"/>
<accession>A0A8X6YT38</accession>
<sequence length="218" mass="24169">MTADSMDSLCEEFAAACMTKPNRSQGKRCCPFVNILRSAKTLAEFPFIVYPDLVASDILTVPFVPVEVCDKRSGIVDTAPESDGKIFSSVVASRLSCWSFINDRIDWHKKGFKENEGCVELNFVLDPAIVQAKRSEKDSSLAWLDLENAFGALPHEFIFRSLISAGVPDLICSIISMCSDACSSIRCEDYRTTSIPMSAGVRSVFQVLFYSICRLSKF</sequence>
<dbReference type="GO" id="GO:0003964">
    <property type="term" value="F:RNA-directed DNA polymerase activity"/>
    <property type="evidence" value="ECO:0007669"/>
    <property type="project" value="UniProtKB-KW"/>
</dbReference>
<comment type="caution">
    <text evidence="1">The sequence shown here is derived from an EMBL/GenBank/DDBJ whole genome shotgun (WGS) entry which is preliminary data.</text>
</comment>
<dbReference type="Proteomes" id="UP000886998">
    <property type="component" value="Unassembled WGS sequence"/>
</dbReference>
<reference evidence="1" key="1">
    <citation type="submission" date="2020-08" db="EMBL/GenBank/DDBJ databases">
        <title>Multicomponent nature underlies the extraordinary mechanical properties of spider dragline silk.</title>
        <authorList>
            <person name="Kono N."/>
            <person name="Nakamura H."/>
            <person name="Mori M."/>
            <person name="Yoshida Y."/>
            <person name="Ohtoshi R."/>
            <person name="Malay A.D."/>
            <person name="Moran D.A.P."/>
            <person name="Tomita M."/>
            <person name="Numata K."/>
            <person name="Arakawa K."/>
        </authorList>
    </citation>
    <scope>NUCLEOTIDE SEQUENCE</scope>
</reference>
<evidence type="ECO:0000313" key="2">
    <source>
        <dbReference type="Proteomes" id="UP000886998"/>
    </source>
</evidence>
<keyword evidence="2" id="KW-1185">Reference proteome</keyword>
<organism evidence="1 2">
    <name type="scientific">Trichonephila inaurata madagascariensis</name>
    <dbReference type="NCBI Taxonomy" id="2747483"/>
    <lineage>
        <taxon>Eukaryota</taxon>
        <taxon>Metazoa</taxon>
        <taxon>Ecdysozoa</taxon>
        <taxon>Arthropoda</taxon>
        <taxon>Chelicerata</taxon>
        <taxon>Arachnida</taxon>
        <taxon>Araneae</taxon>
        <taxon>Araneomorphae</taxon>
        <taxon>Entelegynae</taxon>
        <taxon>Araneoidea</taxon>
        <taxon>Nephilidae</taxon>
        <taxon>Trichonephila</taxon>
        <taxon>Trichonephila inaurata</taxon>
    </lineage>
</organism>
<evidence type="ECO:0000313" key="1">
    <source>
        <dbReference type="EMBL" id="GFY77457.1"/>
    </source>
</evidence>
<gene>
    <name evidence="1" type="primary">DMN91_011136</name>
    <name evidence="1" type="ORF">TNIN_302391</name>
</gene>
<keyword evidence="1" id="KW-0548">Nucleotidyltransferase</keyword>
<proteinExistence type="predicted"/>
<keyword evidence="1" id="KW-0808">Transferase</keyword>